<organism evidence="1 2">
    <name type="scientific">Tepidimonas charontis</name>
    <dbReference type="NCBI Taxonomy" id="2267262"/>
    <lineage>
        <taxon>Bacteria</taxon>
        <taxon>Pseudomonadati</taxon>
        <taxon>Pseudomonadota</taxon>
        <taxon>Betaproteobacteria</taxon>
        <taxon>Burkholderiales</taxon>
        <taxon>Tepidimonas</taxon>
    </lineage>
</organism>
<name>A0A554XB42_9BURK</name>
<dbReference type="Gene3D" id="3.40.50.300">
    <property type="entry name" value="P-loop containing nucleotide triphosphate hydrolases"/>
    <property type="match status" value="1"/>
</dbReference>
<evidence type="ECO:0000313" key="1">
    <source>
        <dbReference type="EMBL" id="TSE33062.1"/>
    </source>
</evidence>
<comment type="caution">
    <text evidence="1">The sequence shown here is derived from an EMBL/GenBank/DDBJ whole genome shotgun (WGS) entry which is preliminary data.</text>
</comment>
<dbReference type="InterPro" id="IPR027417">
    <property type="entry name" value="P-loop_NTPase"/>
</dbReference>
<reference evidence="1 2" key="1">
    <citation type="submission" date="2019-07" db="EMBL/GenBank/DDBJ databases">
        <title>Tepidimonas charontis SPSP-6 draft genome.</title>
        <authorList>
            <person name="Da Costa M.S."/>
            <person name="Froufe H.J.C."/>
            <person name="Egas C."/>
            <person name="Albuquerque L."/>
        </authorList>
    </citation>
    <scope>NUCLEOTIDE SEQUENCE [LARGE SCALE GENOMIC DNA]</scope>
    <source>
        <strain evidence="1 2">SPSP-6</strain>
    </source>
</reference>
<keyword evidence="2" id="KW-1185">Reference proteome</keyword>
<accession>A0A554XB42</accession>
<dbReference type="RefSeq" id="WP_144328799.1">
    <property type="nucleotide sequence ID" value="NZ_VJON01000032.1"/>
</dbReference>
<evidence type="ECO:0008006" key="3">
    <source>
        <dbReference type="Google" id="ProtNLM"/>
    </source>
</evidence>
<evidence type="ECO:0000313" key="2">
    <source>
        <dbReference type="Proteomes" id="UP000318294"/>
    </source>
</evidence>
<gene>
    <name evidence="1" type="ORF">Tchar_01870</name>
</gene>
<proteinExistence type="predicted"/>
<sequence length="243" mass="26029">MASAEALHPDVWRADQLAAPPTPCVPTGWAALDAVLPGGGWPLGALIELAVAARQLPWRLVQPALRTGTQQGLLVLIDLPLQPQLPVWAAQGVDVSHVLRLQPRNTGEAVWATEQTLQCPQVSVCWLHLAQPSAAALRRLQAAAARARRDATRPGAWPAPLVLCSVPAPAAPAASAAPLRLHTDAGTDTGLTVWVRKRRGPPLSAPVWIDAPQPWAAWLPATVVPLHRAMACTPRRRTHHECR</sequence>
<dbReference type="Proteomes" id="UP000318294">
    <property type="component" value="Unassembled WGS sequence"/>
</dbReference>
<dbReference type="EMBL" id="VJON01000032">
    <property type="protein sequence ID" value="TSE33062.1"/>
    <property type="molecule type" value="Genomic_DNA"/>
</dbReference>
<dbReference type="SUPFAM" id="SSF52540">
    <property type="entry name" value="P-loop containing nucleoside triphosphate hydrolases"/>
    <property type="match status" value="1"/>
</dbReference>
<protein>
    <recommendedName>
        <fullName evidence="3">SOS cell division inhibitor SulA</fullName>
    </recommendedName>
</protein>
<dbReference type="AlphaFoldDB" id="A0A554XB42"/>
<dbReference type="OrthoDB" id="9811176at2"/>